<organism evidence="4 5">
    <name type="scientific">Streptomyces zaomyceticus</name>
    <dbReference type="NCBI Taxonomy" id="68286"/>
    <lineage>
        <taxon>Bacteria</taxon>
        <taxon>Bacillati</taxon>
        <taxon>Actinomycetota</taxon>
        <taxon>Actinomycetes</taxon>
        <taxon>Kitasatosporales</taxon>
        <taxon>Streptomycetaceae</taxon>
        <taxon>Streptomyces</taxon>
    </lineage>
</organism>
<evidence type="ECO:0000259" key="3">
    <source>
        <dbReference type="Pfam" id="PF13860"/>
    </source>
</evidence>
<dbReference type="InterPro" id="IPR025965">
    <property type="entry name" value="FlgD/Vpr_Ig-like"/>
</dbReference>
<dbReference type="SUPFAM" id="SSF69304">
    <property type="entry name" value="Tricorn protease N-terminal domain"/>
    <property type="match status" value="1"/>
</dbReference>
<dbReference type="Gene3D" id="2.60.40.4070">
    <property type="match status" value="1"/>
</dbReference>
<evidence type="ECO:0000313" key="5">
    <source>
        <dbReference type="Proteomes" id="UP001622594"/>
    </source>
</evidence>
<dbReference type="RefSeq" id="WP_406335020.1">
    <property type="nucleotide sequence ID" value="NZ_CP108188.1"/>
</dbReference>
<evidence type="ECO:0000313" key="4">
    <source>
        <dbReference type="EMBL" id="WTR71201.1"/>
    </source>
</evidence>
<evidence type="ECO:0000256" key="1">
    <source>
        <dbReference type="ARBA" id="ARBA00022729"/>
    </source>
</evidence>
<keyword evidence="5" id="KW-1185">Reference proteome</keyword>
<evidence type="ECO:0000256" key="2">
    <source>
        <dbReference type="SAM" id="SignalP"/>
    </source>
</evidence>
<dbReference type="Pfam" id="PF13517">
    <property type="entry name" value="FG-GAP_3"/>
    <property type="match status" value="1"/>
</dbReference>
<protein>
    <recommendedName>
        <fullName evidence="3">FlgD/Vpr Ig-like domain-containing protein</fullName>
    </recommendedName>
</protein>
<dbReference type="Pfam" id="PF13860">
    <property type="entry name" value="FlgD_ig"/>
    <property type="match status" value="1"/>
</dbReference>
<sequence length="1043" mass="108699">MSRFAPARRPRARIAVLATALLASGVVLSPAVTAQASPIVGIDQLDVAPNWRALPRQQTVTAVGPTGYVHETEDPDRPTGGELEWTDFTDPAKSVRLGHDKGFLPFAESGTGGRYLYVQRGIGVHAVRDLETGTERSLDIPGDVTYRGLVGDTLIFQQYASAADTGTTTGYYLVRADDPNGTRTPVTGWPAGADLHLARLAAGDGSTAVIRFGRSADPNAYDYSDLGVVDLSTGRMTVLPAPTPAGSVLVAPVALSPDRLAWVDGARTVHVRERTAPTGPERTLVLPAGLSTARIALVGDWILALGEAPGVGGSLQRKLVALHPDQPAQTLLTGAEAELTQIAGGGAAVVGGTSATDWSLLKAVPGKGGGAPVLEKLRRVEPLPAEVRSIALGAGRLSTLELNTSKGSGFYGRTLPVGPLHTGDPQPVWAGAEPKRLESSTPLFDSGDGRTVYLSRDDSSKPLEVTSRTSAGLVKRVSTGETSGRITDAFGRRAVFQSGGTTSVVDLDAGTVVREQSSTTAALWGDTLYSATAAVGEMARTDLVTGKDLGKVTTGTACAPTEVQAAAGRWVYWACGTGPSAQRGVVELGTNKKLKLPSDPADGALLGDGYVVDQDRNGYLRLTDLIPQDEPTGAPAVRTLVDSAPVRGPRREAWTVDRFGGPVAYQDSSHRVHVVWPGVPTSDLTTPSARPATTMRSADGWKASWALSKPASSWQLTVRNLYSWAAVRSYGAGETRNGITVAWDGKTAAGKAVPNGQYSWELTATTADGKGADLVVSGVITVSGGTPSWRDLAGNDMQGDLLAMDTAGAVSMYRGDGYGGVSARIAGTGTKFATSSVLVPFGDVNGDGCADVLARVGDQLRAYRPGCGKVVSASSPYTPIGSGWGQYDVLTSPGDVNGDGLTDLIARQTTTGDMYFYAGTTDHRVKSRVRIGTNWKLYKKIVGAGDLNRDGRGDLLGIDADGGLWRYNGLTTGGVTARVKIGTGWGIYSSVVGAGDQSGDGCPDLVARDTLGRLFGYQNTCAGTYGGRVPIGTGGWNTFKALF</sequence>
<keyword evidence="1 2" id="KW-0732">Signal</keyword>
<dbReference type="InterPro" id="IPR028994">
    <property type="entry name" value="Integrin_alpha_N"/>
</dbReference>
<dbReference type="Gene3D" id="2.115.10.10">
    <property type="entry name" value="Tachylectin 2"/>
    <property type="match status" value="1"/>
</dbReference>
<feature type="signal peptide" evidence="2">
    <location>
        <begin position="1"/>
        <end position="36"/>
    </location>
</feature>
<feature type="domain" description="FlgD/Vpr Ig-like" evidence="3">
    <location>
        <begin position="696"/>
        <end position="768"/>
    </location>
</feature>
<dbReference type="InterPro" id="IPR013517">
    <property type="entry name" value="FG-GAP"/>
</dbReference>
<proteinExistence type="predicted"/>
<dbReference type="PANTHER" id="PTHR46580">
    <property type="entry name" value="SENSOR KINASE-RELATED"/>
    <property type="match status" value="1"/>
</dbReference>
<dbReference type="EMBL" id="CP108188">
    <property type="protein sequence ID" value="WTR71201.1"/>
    <property type="molecule type" value="Genomic_DNA"/>
</dbReference>
<name>A0ABZ1LC69_9ACTN</name>
<dbReference type="PANTHER" id="PTHR46580:SF4">
    <property type="entry name" value="ATP_GTP-BINDING PROTEIN"/>
    <property type="match status" value="1"/>
</dbReference>
<dbReference type="SUPFAM" id="SSF69318">
    <property type="entry name" value="Integrin alpha N-terminal domain"/>
    <property type="match status" value="1"/>
</dbReference>
<gene>
    <name evidence="4" type="ORF">OG814_18880</name>
</gene>
<reference evidence="4 5" key="1">
    <citation type="submission" date="2022-10" db="EMBL/GenBank/DDBJ databases">
        <title>The complete genomes of actinobacterial strains from the NBC collection.</title>
        <authorList>
            <person name="Joergensen T.S."/>
            <person name="Alvarez Arevalo M."/>
            <person name="Sterndorff E.B."/>
            <person name="Faurdal D."/>
            <person name="Vuksanovic O."/>
            <person name="Mourched A.-S."/>
            <person name="Charusanti P."/>
            <person name="Shaw S."/>
            <person name="Blin K."/>
            <person name="Weber T."/>
        </authorList>
    </citation>
    <scope>NUCLEOTIDE SEQUENCE [LARGE SCALE GENOMIC DNA]</scope>
    <source>
        <strain evidence="4 5">NBC_00123</strain>
    </source>
</reference>
<dbReference type="Proteomes" id="UP001622594">
    <property type="component" value="Chromosome"/>
</dbReference>
<accession>A0ABZ1LC69</accession>
<feature type="chain" id="PRO_5046174104" description="FlgD/Vpr Ig-like domain-containing protein" evidence="2">
    <location>
        <begin position="37"/>
        <end position="1043"/>
    </location>
</feature>